<feature type="binding site" evidence="8">
    <location>
        <begin position="205"/>
        <end position="209"/>
    </location>
    <ligand>
        <name>GTP</name>
        <dbReference type="ChEBI" id="CHEBI:37565"/>
    </ligand>
</feature>
<feature type="compositionally biased region" description="Acidic residues" evidence="9">
    <location>
        <begin position="354"/>
        <end position="366"/>
    </location>
</feature>
<gene>
    <name evidence="8" type="primary">obg</name>
    <name evidence="12" type="ORF">SAMN02745220_01698</name>
</gene>
<dbReference type="PANTHER" id="PTHR11702">
    <property type="entry name" value="DEVELOPMENTALLY REGULATED GTP-BINDING PROTEIN-RELATED"/>
    <property type="match status" value="1"/>
</dbReference>
<evidence type="ECO:0000256" key="3">
    <source>
        <dbReference type="ARBA" id="ARBA00022723"/>
    </source>
</evidence>
<dbReference type="PRINTS" id="PR00326">
    <property type="entry name" value="GTP1OBG"/>
</dbReference>
<dbReference type="FunFam" id="2.70.210.12:FF:000001">
    <property type="entry name" value="GTPase Obg"/>
    <property type="match status" value="1"/>
</dbReference>
<dbReference type="GO" id="GO:0043022">
    <property type="term" value="F:ribosome binding"/>
    <property type="evidence" value="ECO:0007669"/>
    <property type="project" value="UniProtKB-ARBA"/>
</dbReference>
<dbReference type="InterPro" id="IPR006169">
    <property type="entry name" value="GTP1_OBG_dom"/>
</dbReference>
<keyword evidence="3 8" id="KW-0479">Metal-binding</keyword>
<dbReference type="GO" id="GO:0042254">
    <property type="term" value="P:ribosome biogenesis"/>
    <property type="evidence" value="ECO:0007669"/>
    <property type="project" value="UniProtKB-UniRule"/>
</dbReference>
<dbReference type="InterPro" id="IPR006073">
    <property type="entry name" value="GTP-bd"/>
</dbReference>
<dbReference type="InterPro" id="IPR031167">
    <property type="entry name" value="G_OBG"/>
</dbReference>
<dbReference type="GO" id="GO:0005525">
    <property type="term" value="F:GTP binding"/>
    <property type="evidence" value="ECO:0007669"/>
    <property type="project" value="UniProtKB-UniRule"/>
</dbReference>
<dbReference type="Proteomes" id="UP000184603">
    <property type="component" value="Unassembled WGS sequence"/>
</dbReference>
<evidence type="ECO:0000313" key="13">
    <source>
        <dbReference type="Proteomes" id="UP000184603"/>
    </source>
</evidence>
<evidence type="ECO:0000256" key="9">
    <source>
        <dbReference type="SAM" id="MobiDB-lite"/>
    </source>
</evidence>
<evidence type="ECO:0000259" key="10">
    <source>
        <dbReference type="PROSITE" id="PS51710"/>
    </source>
</evidence>
<dbReference type="CDD" id="cd01898">
    <property type="entry name" value="Obg"/>
    <property type="match status" value="1"/>
</dbReference>
<dbReference type="AlphaFoldDB" id="A0A1M7Y3Z7"/>
<dbReference type="PIRSF" id="PIRSF002401">
    <property type="entry name" value="GTP_bd_Obg/CgtA"/>
    <property type="match status" value="1"/>
</dbReference>
<dbReference type="PANTHER" id="PTHR11702:SF31">
    <property type="entry name" value="MITOCHONDRIAL RIBOSOME-ASSOCIATED GTPASE 2"/>
    <property type="match status" value="1"/>
</dbReference>
<protein>
    <recommendedName>
        <fullName evidence="8">GTPase Obg</fullName>
        <ecNumber evidence="8">3.6.5.-</ecNumber>
    </recommendedName>
    <alternativeName>
        <fullName evidence="8">GTP-binding protein Obg</fullName>
    </alternativeName>
</protein>
<keyword evidence="5 8" id="KW-0378">Hydrolase</keyword>
<feature type="binding site" evidence="8">
    <location>
        <position position="187"/>
    </location>
    <ligand>
        <name>Mg(2+)</name>
        <dbReference type="ChEBI" id="CHEBI:18420"/>
    </ligand>
</feature>
<organism evidence="12 13">
    <name type="scientific">Desulfopila aestuarii DSM 18488</name>
    <dbReference type="NCBI Taxonomy" id="1121416"/>
    <lineage>
        <taxon>Bacteria</taxon>
        <taxon>Pseudomonadati</taxon>
        <taxon>Thermodesulfobacteriota</taxon>
        <taxon>Desulfobulbia</taxon>
        <taxon>Desulfobulbales</taxon>
        <taxon>Desulfocapsaceae</taxon>
        <taxon>Desulfopila</taxon>
    </lineage>
</organism>
<dbReference type="SUPFAM" id="SSF52540">
    <property type="entry name" value="P-loop containing nucleoside triphosphate hydrolases"/>
    <property type="match status" value="1"/>
</dbReference>
<sequence length="366" mass="39620">MTGWKAQDRVAGVGMSFVDEAKFFVKAGDGGNGCVSFRREKYVPKGGPDGGDGGRGGSVIIRATNKLNSLMDFRYRSHFKAERGTHGAGKDCYGAKGKDCIVEVPVGSLIKDSESGEVLIDLANDGDTYLAAQGGDGGLGNSHFASGANRTPRYASKGFPGEERWLRIELKLLADVGLVGLPNAGKSTLLSKLSAANPKIADYPFTTLEPQLGVLQHSFFDPCIIADIPGLIEGAHEGLGLGHKFLRHIERTSIILHLLDISDDNYRENYSIIENELHSYKEELADRTRFIVLNKIDLVDPDMVKEIQHEFAADGLKTIGISAETGQGIEALKEVVMEVLEDAKTKKLNAPSEVSEDEAEKGEQEE</sequence>
<proteinExistence type="inferred from homology"/>
<feature type="binding site" evidence="8">
    <location>
        <begin position="322"/>
        <end position="324"/>
    </location>
    <ligand>
        <name>GTP</name>
        <dbReference type="ChEBI" id="CHEBI:37565"/>
    </ligand>
</feature>
<dbReference type="PROSITE" id="PS51883">
    <property type="entry name" value="OBG"/>
    <property type="match status" value="1"/>
</dbReference>
<feature type="domain" description="Obg" evidence="11">
    <location>
        <begin position="15"/>
        <end position="173"/>
    </location>
</feature>
<name>A0A1M7Y3Z7_9BACT</name>
<reference evidence="12 13" key="1">
    <citation type="submission" date="2016-12" db="EMBL/GenBank/DDBJ databases">
        <authorList>
            <person name="Song W.-J."/>
            <person name="Kurnit D.M."/>
        </authorList>
    </citation>
    <scope>NUCLEOTIDE SEQUENCE [LARGE SCALE GENOMIC DNA]</scope>
    <source>
        <strain evidence="12 13">DSM 18488</strain>
    </source>
</reference>
<dbReference type="GO" id="GO:0000287">
    <property type="term" value="F:magnesium ion binding"/>
    <property type="evidence" value="ECO:0007669"/>
    <property type="project" value="InterPro"/>
</dbReference>
<dbReference type="PROSITE" id="PS51710">
    <property type="entry name" value="G_OBG"/>
    <property type="match status" value="1"/>
</dbReference>
<dbReference type="InterPro" id="IPR006074">
    <property type="entry name" value="GTP1-OBG_CS"/>
</dbReference>
<feature type="region of interest" description="Disordered" evidence="9">
    <location>
        <begin position="347"/>
        <end position="366"/>
    </location>
</feature>
<comment type="cofactor">
    <cofactor evidence="8">
        <name>Mg(2+)</name>
        <dbReference type="ChEBI" id="CHEBI:18420"/>
    </cofactor>
</comment>
<keyword evidence="4 8" id="KW-0547">Nucleotide-binding</keyword>
<evidence type="ECO:0000256" key="6">
    <source>
        <dbReference type="ARBA" id="ARBA00022842"/>
    </source>
</evidence>
<dbReference type="STRING" id="1121416.SAMN02745220_01698"/>
<evidence type="ECO:0000256" key="4">
    <source>
        <dbReference type="ARBA" id="ARBA00022741"/>
    </source>
</evidence>
<dbReference type="InterPro" id="IPR014100">
    <property type="entry name" value="GTP-bd_Obg/CgtA"/>
</dbReference>
<comment type="subunit">
    <text evidence="8">Monomer.</text>
</comment>
<dbReference type="SUPFAM" id="SSF82051">
    <property type="entry name" value="Obg GTP-binding protein N-terminal domain"/>
    <property type="match status" value="1"/>
</dbReference>
<dbReference type="Pfam" id="PF01018">
    <property type="entry name" value="GTP1_OBG"/>
    <property type="match status" value="1"/>
</dbReference>
<dbReference type="HAMAP" id="MF_01454">
    <property type="entry name" value="GTPase_Obg"/>
    <property type="match status" value="1"/>
</dbReference>
<dbReference type="InterPro" id="IPR045086">
    <property type="entry name" value="OBG_GTPase"/>
</dbReference>
<dbReference type="EC" id="3.6.5.-" evidence="8"/>
<accession>A0A1M7Y3Z7</accession>
<comment type="similarity">
    <text evidence="1 8">Belongs to the TRAFAC class OBG-HflX-like GTPase superfamily. OBG GTPase family.</text>
</comment>
<dbReference type="Gene3D" id="3.40.50.300">
    <property type="entry name" value="P-loop containing nucleotide triphosphate hydrolases"/>
    <property type="match status" value="1"/>
</dbReference>
<dbReference type="InterPro" id="IPR036726">
    <property type="entry name" value="GTP1_OBG_dom_sf"/>
</dbReference>
<dbReference type="InterPro" id="IPR005225">
    <property type="entry name" value="Small_GTP-bd"/>
</dbReference>
<feature type="binding site" evidence="8">
    <location>
        <begin position="180"/>
        <end position="187"/>
    </location>
    <ligand>
        <name>GTP</name>
        <dbReference type="ChEBI" id="CHEBI:37565"/>
    </ligand>
</feature>
<comment type="subcellular location">
    <subcellularLocation>
        <location evidence="8">Cytoplasm</location>
    </subcellularLocation>
</comment>
<feature type="binding site" evidence="8">
    <location>
        <begin position="227"/>
        <end position="230"/>
    </location>
    <ligand>
        <name>GTP</name>
        <dbReference type="ChEBI" id="CHEBI:37565"/>
    </ligand>
</feature>
<dbReference type="GO" id="GO:0003924">
    <property type="term" value="F:GTPase activity"/>
    <property type="evidence" value="ECO:0007669"/>
    <property type="project" value="UniProtKB-UniRule"/>
</dbReference>
<evidence type="ECO:0000259" key="11">
    <source>
        <dbReference type="PROSITE" id="PS51883"/>
    </source>
</evidence>
<feature type="domain" description="OBG-type G" evidence="10">
    <location>
        <begin position="174"/>
        <end position="341"/>
    </location>
</feature>
<evidence type="ECO:0000256" key="1">
    <source>
        <dbReference type="ARBA" id="ARBA00007699"/>
    </source>
</evidence>
<dbReference type="NCBIfam" id="TIGR02729">
    <property type="entry name" value="Obg_CgtA"/>
    <property type="match status" value="1"/>
</dbReference>
<keyword evidence="7 8" id="KW-0342">GTP-binding</keyword>
<evidence type="ECO:0000256" key="2">
    <source>
        <dbReference type="ARBA" id="ARBA00022490"/>
    </source>
</evidence>
<dbReference type="Gene3D" id="2.70.210.12">
    <property type="entry name" value="GTP1/OBG domain"/>
    <property type="match status" value="1"/>
</dbReference>
<keyword evidence="6 8" id="KW-0460">Magnesium</keyword>
<dbReference type="NCBIfam" id="NF008955">
    <property type="entry name" value="PRK12297.1"/>
    <property type="match status" value="1"/>
</dbReference>
<dbReference type="InterPro" id="IPR027417">
    <property type="entry name" value="P-loop_NTPase"/>
</dbReference>
<dbReference type="NCBIfam" id="NF008956">
    <property type="entry name" value="PRK12299.1"/>
    <property type="match status" value="1"/>
</dbReference>
<evidence type="ECO:0000313" key="12">
    <source>
        <dbReference type="EMBL" id="SHO46928.1"/>
    </source>
</evidence>
<keyword evidence="2 8" id="KW-0963">Cytoplasm</keyword>
<dbReference type="NCBIfam" id="TIGR00231">
    <property type="entry name" value="small_GTP"/>
    <property type="match status" value="1"/>
</dbReference>
<dbReference type="PROSITE" id="PS00905">
    <property type="entry name" value="GTP1_OBG"/>
    <property type="match status" value="1"/>
</dbReference>
<evidence type="ECO:0000256" key="5">
    <source>
        <dbReference type="ARBA" id="ARBA00022801"/>
    </source>
</evidence>
<keyword evidence="13" id="KW-1185">Reference proteome</keyword>
<evidence type="ECO:0000256" key="7">
    <source>
        <dbReference type="ARBA" id="ARBA00023134"/>
    </source>
</evidence>
<dbReference type="Pfam" id="PF01926">
    <property type="entry name" value="MMR_HSR1"/>
    <property type="match status" value="1"/>
</dbReference>
<evidence type="ECO:0000256" key="8">
    <source>
        <dbReference type="HAMAP-Rule" id="MF_01454"/>
    </source>
</evidence>
<feature type="binding site" evidence="8">
    <location>
        <begin position="294"/>
        <end position="297"/>
    </location>
    <ligand>
        <name>GTP</name>
        <dbReference type="ChEBI" id="CHEBI:37565"/>
    </ligand>
</feature>
<dbReference type="EMBL" id="FRFE01000006">
    <property type="protein sequence ID" value="SHO46928.1"/>
    <property type="molecule type" value="Genomic_DNA"/>
</dbReference>
<dbReference type="GO" id="GO:0005737">
    <property type="term" value="C:cytoplasm"/>
    <property type="evidence" value="ECO:0007669"/>
    <property type="project" value="UniProtKB-SubCell"/>
</dbReference>
<comment type="function">
    <text evidence="8">An essential GTPase which binds GTP, GDP and possibly (p)ppGpp with moderate affinity, with high nucleotide exchange rates and a fairly low GTP hydrolysis rate. Plays a role in control of the cell cycle, stress response, ribosome biogenesis and in those bacteria that undergo differentiation, in morphogenesis control.</text>
</comment>
<feature type="binding site" evidence="8">
    <location>
        <position position="207"/>
    </location>
    <ligand>
        <name>Mg(2+)</name>
        <dbReference type="ChEBI" id="CHEBI:18420"/>
    </ligand>
</feature>